<evidence type="ECO:0000313" key="2">
    <source>
        <dbReference type="EMBL" id="MBS4184515.1"/>
    </source>
</evidence>
<organism evidence="2">
    <name type="scientific">Neobacillus citreus</name>
    <dbReference type="NCBI Taxonomy" id="2833578"/>
    <lineage>
        <taxon>Bacteria</taxon>
        <taxon>Bacillati</taxon>
        <taxon>Bacillota</taxon>
        <taxon>Bacilli</taxon>
        <taxon>Bacillales</taxon>
        <taxon>Bacillaceae</taxon>
        <taxon>Neobacillus</taxon>
    </lineage>
</organism>
<feature type="region of interest" description="Disordered" evidence="1">
    <location>
        <begin position="1"/>
        <end position="25"/>
    </location>
</feature>
<evidence type="ECO:0000256" key="1">
    <source>
        <dbReference type="SAM" id="MobiDB-lite"/>
    </source>
</evidence>
<evidence type="ECO:0000313" key="3">
    <source>
        <dbReference type="EMBL" id="MCH6265979.1"/>
    </source>
</evidence>
<protein>
    <submittedName>
        <fullName evidence="2">Uncharacterized protein</fullName>
    </submittedName>
</protein>
<evidence type="ECO:0000313" key="4">
    <source>
        <dbReference type="Proteomes" id="UP000677265"/>
    </source>
</evidence>
<sequence length="57" mass="6554">MTDRNKEPQFQSGEAEDKSDKGLYGLDPEMSLLSVNFATTENPFLNEHYQEDSKENQ</sequence>
<gene>
    <name evidence="3" type="ORF">KHB02_010630</name>
    <name evidence="2" type="ORF">KHB02_24260</name>
</gene>
<proteinExistence type="predicted"/>
<dbReference type="EMBL" id="JAGYPE010000004">
    <property type="protein sequence ID" value="MBS4184515.1"/>
    <property type="molecule type" value="Genomic_DNA"/>
</dbReference>
<keyword evidence="4" id="KW-1185">Reference proteome</keyword>
<dbReference type="Proteomes" id="UP000677265">
    <property type="component" value="Unassembled WGS sequence"/>
</dbReference>
<accession>A0A942T1H0</accession>
<dbReference type="EMBL" id="JAGYPE020000015">
    <property type="protein sequence ID" value="MCH6265979.1"/>
    <property type="molecule type" value="Genomic_DNA"/>
</dbReference>
<dbReference type="RefSeq" id="WP_213144387.1">
    <property type="nucleotide sequence ID" value="NZ_JAGYPE020000015.1"/>
</dbReference>
<dbReference type="AlphaFoldDB" id="A0A942T1H0"/>
<reference evidence="2" key="1">
    <citation type="submission" date="2021-05" db="EMBL/GenBank/DDBJ databases">
        <title>Novel Bacillus species.</title>
        <authorList>
            <person name="Liu G."/>
        </authorList>
    </citation>
    <scope>NUCLEOTIDE SEQUENCE</scope>
    <source>
        <strain evidence="2 4">FJAT-50051</strain>
    </source>
</reference>
<name>A0A942T1H0_9BACI</name>
<comment type="caution">
    <text evidence="2">The sequence shown here is derived from an EMBL/GenBank/DDBJ whole genome shotgun (WGS) entry which is preliminary data.</text>
</comment>